<protein>
    <submittedName>
        <fullName evidence="3">Divergent polysaccharide deacetylase</fullName>
    </submittedName>
</protein>
<gene>
    <name evidence="3" type="ORF">GALL_117070</name>
</gene>
<name>A0A1J5SDB0_9ZZZZ</name>
<evidence type="ECO:0000256" key="1">
    <source>
        <dbReference type="SAM" id="MobiDB-lite"/>
    </source>
</evidence>
<proteinExistence type="predicted"/>
<reference evidence="3" key="1">
    <citation type="submission" date="2016-10" db="EMBL/GenBank/DDBJ databases">
        <title>Sequence of Gallionella enrichment culture.</title>
        <authorList>
            <person name="Poehlein A."/>
            <person name="Muehling M."/>
            <person name="Daniel R."/>
        </authorList>
    </citation>
    <scope>NUCLEOTIDE SEQUENCE</scope>
</reference>
<keyword evidence="2" id="KW-1133">Transmembrane helix</keyword>
<sequence length="425" mass="43784">MPIRLSPADRMGPTVRRGGGGKALPLLVYGLVVPLTLVCVAAAGFYIATGENPADLVELLSNATEISAPMPPAVGPEKAGDSLFHPPGAAPAAVPAAKTAATPPTPQAPAPTPLKPAAGPKVTSAQEAPALREPLVPPGGDAEATPAFSALPPRRDLSALPSGPQPALLRNGPHGPLPITAEGKSPRVAYARPFTAAPHRDRIALVVVGLGLSREATEAAIRKLPPEVTLSFSPYAAALDGWMRRARAAGHEVMLDLPLQPPNFPAQDSGPLAILANATPLEMNLHLESILGKATSYVGLAGTLHSPTVGSPEWLPLLHDLRNRGLLYVGDGLSGAAQADVPPSANVTMVVDQTPFRADIDVRLARLLAAAHRDHSALAYLTPRPVTMERLLAWCATLPQRGAELAPVSAVVQPQPGGAAAPAAR</sequence>
<evidence type="ECO:0000256" key="2">
    <source>
        <dbReference type="SAM" id="Phobius"/>
    </source>
</evidence>
<dbReference type="Pfam" id="PF04748">
    <property type="entry name" value="Polysacc_deac_2"/>
    <property type="match status" value="1"/>
</dbReference>
<feature type="region of interest" description="Disordered" evidence="1">
    <location>
        <begin position="71"/>
        <end position="172"/>
    </location>
</feature>
<dbReference type="AlphaFoldDB" id="A0A1J5SDB0"/>
<feature type="compositionally biased region" description="Pro residues" evidence="1">
    <location>
        <begin position="103"/>
        <end position="114"/>
    </location>
</feature>
<keyword evidence="2" id="KW-0812">Transmembrane</keyword>
<accession>A0A1J5SDB0</accession>
<dbReference type="PANTHER" id="PTHR30105:SF2">
    <property type="entry name" value="DIVERGENT POLYSACCHARIDE DEACETYLASE SUPERFAMILY"/>
    <property type="match status" value="1"/>
</dbReference>
<dbReference type="SUPFAM" id="SSF88713">
    <property type="entry name" value="Glycoside hydrolase/deacetylase"/>
    <property type="match status" value="1"/>
</dbReference>
<dbReference type="EMBL" id="MLJW01000045">
    <property type="protein sequence ID" value="OIR06234.1"/>
    <property type="molecule type" value="Genomic_DNA"/>
</dbReference>
<dbReference type="GO" id="GO:0005975">
    <property type="term" value="P:carbohydrate metabolic process"/>
    <property type="evidence" value="ECO:0007669"/>
    <property type="project" value="InterPro"/>
</dbReference>
<feature type="transmembrane region" description="Helical" evidence="2">
    <location>
        <begin position="26"/>
        <end position="48"/>
    </location>
</feature>
<comment type="caution">
    <text evidence="3">The sequence shown here is derived from an EMBL/GenBank/DDBJ whole genome shotgun (WGS) entry which is preliminary data.</text>
</comment>
<dbReference type="InterPro" id="IPR006837">
    <property type="entry name" value="Divergent_DAC"/>
</dbReference>
<dbReference type="PANTHER" id="PTHR30105">
    <property type="entry name" value="UNCHARACTERIZED YIBQ-RELATED"/>
    <property type="match status" value="1"/>
</dbReference>
<dbReference type="CDD" id="cd10936">
    <property type="entry name" value="CE4_DAC2"/>
    <property type="match status" value="1"/>
</dbReference>
<dbReference type="InterPro" id="IPR011330">
    <property type="entry name" value="Glyco_hydro/deAcase_b/a-brl"/>
</dbReference>
<keyword evidence="2" id="KW-0472">Membrane</keyword>
<dbReference type="Gene3D" id="3.20.20.370">
    <property type="entry name" value="Glycoside hydrolase/deacetylase"/>
    <property type="match status" value="1"/>
</dbReference>
<organism evidence="3">
    <name type="scientific">mine drainage metagenome</name>
    <dbReference type="NCBI Taxonomy" id="410659"/>
    <lineage>
        <taxon>unclassified sequences</taxon>
        <taxon>metagenomes</taxon>
        <taxon>ecological metagenomes</taxon>
    </lineage>
</organism>
<evidence type="ECO:0000313" key="3">
    <source>
        <dbReference type="EMBL" id="OIR06234.1"/>
    </source>
</evidence>
<feature type="compositionally biased region" description="Low complexity" evidence="1">
    <location>
        <begin position="86"/>
        <end position="102"/>
    </location>
</feature>